<dbReference type="Proteomes" id="UP000591131">
    <property type="component" value="Unassembled WGS sequence"/>
</dbReference>
<accession>A0A7J6LEG9</accession>
<name>A0A7J6LEG9_PERCH</name>
<organism evidence="1 2">
    <name type="scientific">Perkinsus chesapeaki</name>
    <name type="common">Clam parasite</name>
    <name type="synonym">Perkinsus andrewsi</name>
    <dbReference type="NCBI Taxonomy" id="330153"/>
    <lineage>
        <taxon>Eukaryota</taxon>
        <taxon>Sar</taxon>
        <taxon>Alveolata</taxon>
        <taxon>Perkinsozoa</taxon>
        <taxon>Perkinsea</taxon>
        <taxon>Perkinsida</taxon>
        <taxon>Perkinsidae</taxon>
        <taxon>Perkinsus</taxon>
    </lineage>
</organism>
<gene>
    <name evidence="1" type="ORF">FOL47_008372</name>
</gene>
<comment type="caution">
    <text evidence="1">The sequence shown here is derived from an EMBL/GenBank/DDBJ whole genome shotgun (WGS) entry which is preliminary data.</text>
</comment>
<proteinExistence type="predicted"/>
<sequence length="382" mass="42569">MLVEGCFVNDFPVDRFLKDENITLALDRLRPGYAKSSANICLDVSHMEQSIVQEALARAVHTISSKVSRQPLAVLAIQVHESEARMGPCAITACACIWQGSKDRAGEACTVPLRGTMLPEHLSTMSTASSGPRLVHSSDMGKLIFEFVEKDCTDLLKECGATVVGVATDNQILADAFASRSPSQLIVMSFSDTLKETLIQKLNDPSTSLFRGICLIGDFLENELVLPEIERASIFILNYFGWLRRFDPPAYQDTDEWIRENASGIATDIQRFNDRRVADGIPAVPLDAGASTLVDYFNRDGEHADISVPLMKKMTAFQYWRQKHSSDAFAKYIFWSTICPCNVDEARHIFRGSVDLLNSFLSPVTPEKTFCRGLIRWKLDSK</sequence>
<protein>
    <submittedName>
        <fullName evidence="1">Uncharacterized protein</fullName>
    </submittedName>
</protein>
<evidence type="ECO:0000313" key="1">
    <source>
        <dbReference type="EMBL" id="KAF4657622.1"/>
    </source>
</evidence>
<reference evidence="1 2" key="1">
    <citation type="submission" date="2020-04" db="EMBL/GenBank/DDBJ databases">
        <title>Perkinsus chesapeaki whole genome sequence.</title>
        <authorList>
            <person name="Bogema D.R."/>
        </authorList>
    </citation>
    <scope>NUCLEOTIDE SEQUENCE [LARGE SCALE GENOMIC DNA]</scope>
    <source>
        <strain evidence="1">ATCC PRA-425</strain>
    </source>
</reference>
<dbReference type="EMBL" id="JAAPAO010000532">
    <property type="protein sequence ID" value="KAF4657622.1"/>
    <property type="molecule type" value="Genomic_DNA"/>
</dbReference>
<keyword evidence="2" id="KW-1185">Reference proteome</keyword>
<evidence type="ECO:0000313" key="2">
    <source>
        <dbReference type="Proteomes" id="UP000591131"/>
    </source>
</evidence>
<dbReference type="AlphaFoldDB" id="A0A7J6LEG9"/>